<dbReference type="Gene3D" id="4.10.240.10">
    <property type="entry name" value="Zn(2)-C6 fungal-type DNA-binding domain"/>
    <property type="match status" value="1"/>
</dbReference>
<dbReference type="GO" id="GO:0003677">
    <property type="term" value="F:DNA binding"/>
    <property type="evidence" value="ECO:0007669"/>
    <property type="project" value="UniProtKB-KW"/>
</dbReference>
<evidence type="ECO:0000256" key="1">
    <source>
        <dbReference type="ARBA" id="ARBA00023015"/>
    </source>
</evidence>
<keyword evidence="8" id="KW-1185">Reference proteome</keyword>
<keyword evidence="3" id="KW-0804">Transcription</keyword>
<evidence type="ECO:0000256" key="3">
    <source>
        <dbReference type="ARBA" id="ARBA00023163"/>
    </source>
</evidence>
<protein>
    <recommendedName>
        <fullName evidence="6">Zn(2)-C6 fungal-type domain-containing protein</fullName>
    </recommendedName>
</protein>
<dbReference type="AlphaFoldDB" id="W2S3P7"/>
<dbReference type="Pfam" id="PF00172">
    <property type="entry name" value="Zn_clus"/>
    <property type="match status" value="1"/>
</dbReference>
<keyword evidence="4" id="KW-0539">Nucleus</keyword>
<dbReference type="PROSITE" id="PS50048">
    <property type="entry name" value="ZN2_CY6_FUNGAL_2"/>
    <property type="match status" value="1"/>
</dbReference>
<organism evidence="7 8">
    <name type="scientific">Cyphellophora europaea (strain CBS 101466)</name>
    <name type="common">Phialophora europaea</name>
    <dbReference type="NCBI Taxonomy" id="1220924"/>
    <lineage>
        <taxon>Eukaryota</taxon>
        <taxon>Fungi</taxon>
        <taxon>Dikarya</taxon>
        <taxon>Ascomycota</taxon>
        <taxon>Pezizomycotina</taxon>
        <taxon>Eurotiomycetes</taxon>
        <taxon>Chaetothyriomycetidae</taxon>
        <taxon>Chaetothyriales</taxon>
        <taxon>Cyphellophoraceae</taxon>
        <taxon>Cyphellophora</taxon>
    </lineage>
</organism>
<dbReference type="HOGENOM" id="CLU_031993_0_0_1"/>
<keyword evidence="1" id="KW-0805">Transcription regulation</keyword>
<dbReference type="Proteomes" id="UP000030752">
    <property type="component" value="Unassembled WGS sequence"/>
</dbReference>
<dbReference type="InterPro" id="IPR052400">
    <property type="entry name" value="Zn2-C6_fungal_TF"/>
</dbReference>
<dbReference type="SMART" id="SM00066">
    <property type="entry name" value="GAL4"/>
    <property type="match status" value="1"/>
</dbReference>
<proteinExistence type="predicted"/>
<dbReference type="PANTHER" id="PTHR47657:SF14">
    <property type="entry name" value="ZN(2)-C6 FUNGAL-TYPE DOMAIN-CONTAINING PROTEIN"/>
    <property type="match status" value="1"/>
</dbReference>
<evidence type="ECO:0000256" key="5">
    <source>
        <dbReference type="SAM" id="MobiDB-lite"/>
    </source>
</evidence>
<feature type="domain" description="Zn(2)-C6 fungal-type" evidence="6">
    <location>
        <begin position="20"/>
        <end position="50"/>
    </location>
</feature>
<dbReference type="PROSITE" id="PS00463">
    <property type="entry name" value="ZN2_CY6_FUNGAL_1"/>
    <property type="match status" value="1"/>
</dbReference>
<evidence type="ECO:0000256" key="2">
    <source>
        <dbReference type="ARBA" id="ARBA00023125"/>
    </source>
</evidence>
<dbReference type="InParanoid" id="W2S3P7"/>
<dbReference type="GeneID" id="19969164"/>
<name>W2S3P7_CYPE1</name>
<gene>
    <name evidence="7" type="ORF">HMPREF1541_01825</name>
</gene>
<dbReference type="VEuPathDB" id="FungiDB:HMPREF1541_01825"/>
<dbReference type="OrthoDB" id="5295362at2759"/>
<dbReference type="GO" id="GO:0000981">
    <property type="term" value="F:DNA-binding transcription factor activity, RNA polymerase II-specific"/>
    <property type="evidence" value="ECO:0007669"/>
    <property type="project" value="InterPro"/>
</dbReference>
<accession>W2S3P7</accession>
<evidence type="ECO:0000313" key="8">
    <source>
        <dbReference type="Proteomes" id="UP000030752"/>
    </source>
</evidence>
<evidence type="ECO:0000259" key="6">
    <source>
        <dbReference type="PROSITE" id="PS50048"/>
    </source>
</evidence>
<dbReference type="GO" id="GO:0008270">
    <property type="term" value="F:zinc ion binding"/>
    <property type="evidence" value="ECO:0007669"/>
    <property type="project" value="InterPro"/>
</dbReference>
<dbReference type="STRING" id="1220924.W2S3P7"/>
<evidence type="ECO:0000313" key="7">
    <source>
        <dbReference type="EMBL" id="ETN42668.1"/>
    </source>
</evidence>
<dbReference type="RefSeq" id="XP_008714404.1">
    <property type="nucleotide sequence ID" value="XM_008716182.1"/>
</dbReference>
<dbReference type="EMBL" id="KB822718">
    <property type="protein sequence ID" value="ETN42668.1"/>
    <property type="molecule type" value="Genomic_DNA"/>
</dbReference>
<reference evidence="7 8" key="1">
    <citation type="submission" date="2013-03" db="EMBL/GenBank/DDBJ databases">
        <title>The Genome Sequence of Phialophora europaea CBS 101466.</title>
        <authorList>
            <consortium name="The Broad Institute Genomics Platform"/>
            <person name="Cuomo C."/>
            <person name="de Hoog S."/>
            <person name="Gorbushina A."/>
            <person name="Walker B."/>
            <person name="Young S.K."/>
            <person name="Zeng Q."/>
            <person name="Gargeya S."/>
            <person name="Fitzgerald M."/>
            <person name="Haas B."/>
            <person name="Abouelleil A."/>
            <person name="Allen A.W."/>
            <person name="Alvarado L."/>
            <person name="Arachchi H.M."/>
            <person name="Berlin A.M."/>
            <person name="Chapman S.B."/>
            <person name="Gainer-Dewar J."/>
            <person name="Goldberg J."/>
            <person name="Griggs A."/>
            <person name="Gujja S."/>
            <person name="Hansen M."/>
            <person name="Howarth C."/>
            <person name="Imamovic A."/>
            <person name="Ireland A."/>
            <person name="Larimer J."/>
            <person name="McCowan C."/>
            <person name="Murphy C."/>
            <person name="Pearson M."/>
            <person name="Poon T.W."/>
            <person name="Priest M."/>
            <person name="Roberts A."/>
            <person name="Saif S."/>
            <person name="Shea T."/>
            <person name="Sisk P."/>
            <person name="Sykes S."/>
            <person name="Wortman J."/>
            <person name="Nusbaum C."/>
            <person name="Birren B."/>
        </authorList>
    </citation>
    <scope>NUCLEOTIDE SEQUENCE [LARGE SCALE GENOMIC DNA]</scope>
    <source>
        <strain evidence="7 8">CBS 101466</strain>
    </source>
</reference>
<dbReference type="InterPro" id="IPR036864">
    <property type="entry name" value="Zn2-C6_fun-type_DNA-bd_sf"/>
</dbReference>
<dbReference type="eggNOG" id="ENOG502SHVN">
    <property type="taxonomic scope" value="Eukaryota"/>
</dbReference>
<keyword evidence="2" id="KW-0238">DNA-binding</keyword>
<feature type="region of interest" description="Disordered" evidence="5">
    <location>
        <begin position="409"/>
        <end position="431"/>
    </location>
</feature>
<evidence type="ECO:0000256" key="4">
    <source>
        <dbReference type="ARBA" id="ARBA00023242"/>
    </source>
</evidence>
<dbReference type="SUPFAM" id="SSF57701">
    <property type="entry name" value="Zn2/Cys6 DNA-binding domain"/>
    <property type="match status" value="1"/>
</dbReference>
<dbReference type="InterPro" id="IPR001138">
    <property type="entry name" value="Zn2Cys6_DnaBD"/>
</dbReference>
<dbReference type="CDD" id="cd00067">
    <property type="entry name" value="GAL4"/>
    <property type="match status" value="1"/>
</dbReference>
<dbReference type="PANTHER" id="PTHR47657">
    <property type="entry name" value="STEROL REGULATORY ELEMENT-BINDING PROTEIN ECM22"/>
    <property type="match status" value="1"/>
</dbReference>
<sequence>MADEEKLYKPRKSHKKSRNGCKNCRRRKIKCDETKPECRTCVIREEQCEYFPHTIRQESQFQNLTITSVHDGRRMQSILTTNSPSLHGQPTWTSVSPEADETLYDASEALNPYSPSDVNEEDMYLFTHYIRHTVHAPGLTNSFRYARKVAMPRMAARSQGLLCSILAFGAACICVDILTGYEPLSHMDRIDVLLSRGDYYHGKALAHMRAQLNTDSAQELEIAHAHSAMMLGYPPARRRIFRLLHRQQEKLGFVLHDPMADSPTNLEWLHLLRGVRSIGTIRNSRSPAMDTASPHPERGAPSPYISAYILNAVESQGDKLTMDASALDSPAGPRHVMYPTIAATADPAFQALHQRLNALQDKLRHQDRADPLFTFEQAESQFSDVQALGACYSALTMLEALSHSIFHTDNSTSSSPFPSRDDASPSQATTKPTFSSWLKQYCDSPPTFESSRPLTHAVLTWPNRVPAPYISLLSKPFPAAGFPPHGPPDGGIVANEEEEQPPLLEHAIQYLAWEVYAHWLVFTILIEHEAWWLADLGSSDIGKLQVMLPWTGARGEVDGTGNEEEEKACWWPARMKALAEGMARKGI</sequence>